<evidence type="ECO:0000259" key="2">
    <source>
        <dbReference type="PROSITE" id="PS50943"/>
    </source>
</evidence>
<dbReference type="Pfam" id="PF13560">
    <property type="entry name" value="HTH_31"/>
    <property type="match status" value="1"/>
</dbReference>
<protein>
    <submittedName>
        <fullName evidence="3">Helix-turn-helix domain-containing protein</fullName>
    </submittedName>
</protein>
<gene>
    <name evidence="3" type="ORF">SAMN05216252_101255</name>
</gene>
<proteinExistence type="predicted"/>
<sequence>MEAQENGFGQELRRRRQEAGRSLSELAERVPCSRSFLSRVENGRRRPTYELAERCDDFLEAGGELLSLAPRPRPAREPRGGKERDGIRGPARTASKLVDRAAAVPPDAPSPASGHGEEFDRLVRRGDLRHAAGRMREADRCYREAHRLAEGRPRAQALAVVRICRRWSDPGQVDRELLHLIGDSLAALRDDPGPEAGALRLQLNAHRAKKLSMAVSADTAVARAGPDSGAALARHTLHGLERADSAGVAGLGEEVRCEVLTECRWGLYDFAPAAASLALSERLRDAAVRHGSAHFRGESLMALAVDQLRMGRVYPALSTAQEHRRHAAASRSELARWQQRTLDTTLDLWHGRFAAAADWILRESAEYAERLAADLDVPAGNFRQTRMGQAYWLLREQGRMRELFAGGLADDVQEHGYFPVWRAGLVLALCETGAREQAADLLQAFADDTDGFRALPPHGWAVPTLALLAEACAAIGDRAELRPLVARLRERLAPHNGTGIALAGWPTVLVAPTAQACGVLALAAGEPDTALAHFRQAATPARTSAPQLARLRLWQARALGASGRPGAAAEAPRLLRPAHAVAQEYGMARLAAECAALLAGTGGAGGEE</sequence>
<feature type="compositionally biased region" description="Basic and acidic residues" evidence="1">
    <location>
        <begin position="74"/>
        <end position="87"/>
    </location>
</feature>
<dbReference type="EMBL" id="FZOF01000001">
    <property type="protein sequence ID" value="SNR82312.1"/>
    <property type="molecule type" value="Genomic_DNA"/>
</dbReference>
<organism evidence="3 4">
    <name type="scientific">Actinacidiphila glaucinigra</name>
    <dbReference type="NCBI Taxonomy" id="235986"/>
    <lineage>
        <taxon>Bacteria</taxon>
        <taxon>Bacillati</taxon>
        <taxon>Actinomycetota</taxon>
        <taxon>Actinomycetes</taxon>
        <taxon>Kitasatosporales</taxon>
        <taxon>Streptomycetaceae</taxon>
        <taxon>Actinacidiphila</taxon>
    </lineage>
</organism>
<keyword evidence="4" id="KW-1185">Reference proteome</keyword>
<dbReference type="AlphaFoldDB" id="A0A238ZGQ2"/>
<feature type="domain" description="HTH cro/C1-type" evidence="2">
    <location>
        <begin position="12"/>
        <end position="65"/>
    </location>
</feature>
<feature type="region of interest" description="Disordered" evidence="1">
    <location>
        <begin position="1"/>
        <end position="27"/>
    </location>
</feature>
<dbReference type="SUPFAM" id="SSF47413">
    <property type="entry name" value="lambda repressor-like DNA-binding domains"/>
    <property type="match status" value="1"/>
</dbReference>
<dbReference type="Gene3D" id="1.10.260.40">
    <property type="entry name" value="lambda repressor-like DNA-binding domains"/>
    <property type="match status" value="1"/>
</dbReference>
<dbReference type="CDD" id="cd00093">
    <property type="entry name" value="HTH_XRE"/>
    <property type="match status" value="1"/>
</dbReference>
<evidence type="ECO:0000256" key="1">
    <source>
        <dbReference type="SAM" id="MobiDB-lite"/>
    </source>
</evidence>
<accession>A0A238ZGQ2</accession>
<evidence type="ECO:0000313" key="3">
    <source>
        <dbReference type="EMBL" id="SNR82312.1"/>
    </source>
</evidence>
<dbReference type="InterPro" id="IPR010982">
    <property type="entry name" value="Lambda_DNA-bd_dom_sf"/>
</dbReference>
<dbReference type="Proteomes" id="UP000198280">
    <property type="component" value="Unassembled WGS sequence"/>
</dbReference>
<name>A0A238ZGQ2_9ACTN</name>
<dbReference type="GO" id="GO:0003677">
    <property type="term" value="F:DNA binding"/>
    <property type="evidence" value="ECO:0007669"/>
    <property type="project" value="InterPro"/>
</dbReference>
<dbReference type="SMART" id="SM00530">
    <property type="entry name" value="HTH_XRE"/>
    <property type="match status" value="1"/>
</dbReference>
<reference evidence="3 4" key="1">
    <citation type="submission" date="2017-06" db="EMBL/GenBank/DDBJ databases">
        <authorList>
            <person name="Kim H.J."/>
            <person name="Triplett B.A."/>
        </authorList>
    </citation>
    <scope>NUCLEOTIDE SEQUENCE [LARGE SCALE GENOMIC DNA]</scope>
    <source>
        <strain evidence="3 4">CGMCC 4.1858</strain>
    </source>
</reference>
<feature type="compositionally biased region" description="Low complexity" evidence="1">
    <location>
        <begin position="100"/>
        <end position="113"/>
    </location>
</feature>
<evidence type="ECO:0000313" key="4">
    <source>
        <dbReference type="Proteomes" id="UP000198280"/>
    </source>
</evidence>
<feature type="region of interest" description="Disordered" evidence="1">
    <location>
        <begin position="66"/>
        <end position="121"/>
    </location>
</feature>
<dbReference type="PROSITE" id="PS50943">
    <property type="entry name" value="HTH_CROC1"/>
    <property type="match status" value="1"/>
</dbReference>
<dbReference type="RefSeq" id="WP_245938616.1">
    <property type="nucleotide sequence ID" value="NZ_FZOF01000001.1"/>
</dbReference>
<dbReference type="InterPro" id="IPR001387">
    <property type="entry name" value="Cro/C1-type_HTH"/>
</dbReference>